<feature type="non-terminal residue" evidence="1">
    <location>
        <position position="108"/>
    </location>
</feature>
<reference evidence="1" key="1">
    <citation type="submission" date="2022-07" db="EMBL/GenBank/DDBJ databases">
        <title>Phylogenomic reconstructions and comparative analyses of Kickxellomycotina fungi.</title>
        <authorList>
            <person name="Reynolds N.K."/>
            <person name="Stajich J.E."/>
            <person name="Barry K."/>
            <person name="Grigoriev I.V."/>
            <person name="Crous P."/>
            <person name="Smith M.E."/>
        </authorList>
    </citation>
    <scope>NUCLEOTIDE SEQUENCE</scope>
    <source>
        <strain evidence="1">CBS 190363</strain>
    </source>
</reference>
<organism evidence="1 2">
    <name type="scientific">Coemansia aciculifera</name>
    <dbReference type="NCBI Taxonomy" id="417176"/>
    <lineage>
        <taxon>Eukaryota</taxon>
        <taxon>Fungi</taxon>
        <taxon>Fungi incertae sedis</taxon>
        <taxon>Zoopagomycota</taxon>
        <taxon>Kickxellomycotina</taxon>
        <taxon>Kickxellomycetes</taxon>
        <taxon>Kickxellales</taxon>
        <taxon>Kickxellaceae</taxon>
        <taxon>Coemansia</taxon>
    </lineage>
</organism>
<dbReference type="Proteomes" id="UP001139981">
    <property type="component" value="Unassembled WGS sequence"/>
</dbReference>
<proteinExistence type="predicted"/>
<accession>A0ACC1M4D9</accession>
<keyword evidence="2" id="KW-1185">Reference proteome</keyword>
<dbReference type="EMBL" id="JANBVB010000190">
    <property type="protein sequence ID" value="KAJ2896519.1"/>
    <property type="molecule type" value="Genomic_DNA"/>
</dbReference>
<evidence type="ECO:0000313" key="1">
    <source>
        <dbReference type="EMBL" id="KAJ2896519.1"/>
    </source>
</evidence>
<name>A0ACC1M4D9_9FUNG</name>
<protein>
    <submittedName>
        <fullName evidence="1">Uncharacterized protein</fullName>
    </submittedName>
</protein>
<comment type="caution">
    <text evidence="1">The sequence shown here is derived from an EMBL/GenBank/DDBJ whole genome shotgun (WGS) entry which is preliminary data.</text>
</comment>
<evidence type="ECO:0000313" key="2">
    <source>
        <dbReference type="Proteomes" id="UP001139981"/>
    </source>
</evidence>
<gene>
    <name evidence="1" type="ORF">IWW38_002000</name>
</gene>
<sequence length="108" mass="12545">MTFKDFKLFTANDSSIPCIQQVIEYFGEVFNEDSTIEDMLAPRKVIYGHPAKGNFSQVKEYADFVWDYHEDMATTDCVNFARIIRWNEHVGVVTFIKAKRLNTNKGLQ</sequence>